<keyword evidence="1" id="KW-0472">Membrane</keyword>
<comment type="caution">
    <text evidence="2">The sequence shown here is derived from an EMBL/GenBank/DDBJ whole genome shotgun (WGS) entry which is preliminary data.</text>
</comment>
<keyword evidence="1" id="KW-1133">Transmembrane helix</keyword>
<feature type="transmembrane region" description="Helical" evidence="1">
    <location>
        <begin position="65"/>
        <end position="84"/>
    </location>
</feature>
<gene>
    <name evidence="2" type="ORF">H0267_00365</name>
</gene>
<feature type="transmembrane region" description="Helical" evidence="1">
    <location>
        <begin position="126"/>
        <end position="149"/>
    </location>
</feature>
<dbReference type="Proteomes" id="UP000614490">
    <property type="component" value="Unassembled WGS sequence"/>
</dbReference>
<feature type="transmembrane region" description="Helical" evidence="1">
    <location>
        <begin position="38"/>
        <end position="58"/>
    </location>
</feature>
<feature type="transmembrane region" description="Helical" evidence="1">
    <location>
        <begin position="7"/>
        <end position="26"/>
    </location>
</feature>
<keyword evidence="1" id="KW-0812">Transmembrane</keyword>
<reference evidence="2 3" key="1">
    <citation type="journal article" date="2005" name="Int. J. Syst. Evol. Microbiol.">
        <title>Halobacillus yeomjeoni sp. nov., isolated from a marine solar saltern in Korea.</title>
        <authorList>
            <person name="Yoon J.H."/>
            <person name="Kang S.J."/>
            <person name="Lee C.H."/>
            <person name="Oh H.W."/>
            <person name="Oh T.K."/>
        </authorList>
    </citation>
    <scope>NUCLEOTIDE SEQUENCE [LARGE SCALE GENOMIC DNA]</scope>
    <source>
        <strain evidence="2 3">KCTC 3957</strain>
    </source>
</reference>
<dbReference type="RefSeq" id="WP_197315302.1">
    <property type="nucleotide sequence ID" value="NZ_JADZSC010000001.1"/>
</dbReference>
<keyword evidence="3" id="KW-1185">Reference proteome</keyword>
<evidence type="ECO:0000256" key="1">
    <source>
        <dbReference type="SAM" id="Phobius"/>
    </source>
</evidence>
<accession>A0A931HSN2</accession>
<dbReference type="AlphaFoldDB" id="A0A931HSN2"/>
<protein>
    <submittedName>
        <fullName evidence="2">Uncharacterized protein</fullName>
    </submittedName>
</protein>
<name>A0A931HSN2_9BACI</name>
<evidence type="ECO:0000313" key="3">
    <source>
        <dbReference type="Proteomes" id="UP000614490"/>
    </source>
</evidence>
<sequence length="156" mass="17773">MSEKHWVYTNLGAVITFGLFLTLSFVTLESGSSHDIMILITEIIGGLVLVASIVSIMYIETDQKYVPVSIISFLSAWLVFALGFELGIRSSTPYKWIWFLSLYIIFITGFIFMRKSYTKITGAFKVLPVFLMFINGTFLAFILFIHLWWSLPFAGN</sequence>
<organism evidence="2 3">
    <name type="scientific">Halobacillus yeomjeoni</name>
    <dbReference type="NCBI Taxonomy" id="311194"/>
    <lineage>
        <taxon>Bacteria</taxon>
        <taxon>Bacillati</taxon>
        <taxon>Bacillota</taxon>
        <taxon>Bacilli</taxon>
        <taxon>Bacillales</taxon>
        <taxon>Bacillaceae</taxon>
        <taxon>Halobacillus</taxon>
    </lineage>
</organism>
<proteinExistence type="predicted"/>
<feature type="transmembrane region" description="Helical" evidence="1">
    <location>
        <begin position="96"/>
        <end position="114"/>
    </location>
</feature>
<evidence type="ECO:0000313" key="2">
    <source>
        <dbReference type="EMBL" id="MBH0228648.1"/>
    </source>
</evidence>
<dbReference type="EMBL" id="JADZSC010000001">
    <property type="protein sequence ID" value="MBH0228648.1"/>
    <property type="molecule type" value="Genomic_DNA"/>
</dbReference>